<evidence type="ECO:0000256" key="5">
    <source>
        <dbReference type="ARBA" id="ARBA00023136"/>
    </source>
</evidence>
<evidence type="ECO:0000256" key="3">
    <source>
        <dbReference type="ARBA" id="ARBA00022692"/>
    </source>
</evidence>
<feature type="transmembrane region" description="Helical" evidence="6">
    <location>
        <begin position="192"/>
        <end position="216"/>
    </location>
</feature>
<keyword evidence="9" id="KW-1185">Reference proteome</keyword>
<dbReference type="EMBL" id="RRYP01002070">
    <property type="protein sequence ID" value="TNV85168.1"/>
    <property type="molecule type" value="Genomic_DNA"/>
</dbReference>
<keyword evidence="5 6" id="KW-0472">Membrane</keyword>
<name>A0A8J8P1J3_HALGN</name>
<reference evidence="8" key="1">
    <citation type="submission" date="2019-06" db="EMBL/GenBank/DDBJ databases">
        <authorList>
            <person name="Zheng W."/>
        </authorList>
    </citation>
    <scope>NUCLEOTIDE SEQUENCE</scope>
    <source>
        <strain evidence="8">QDHG01</strain>
    </source>
</reference>
<evidence type="ECO:0000256" key="4">
    <source>
        <dbReference type="ARBA" id="ARBA00022989"/>
    </source>
</evidence>
<feature type="region of interest" description="Disordered" evidence="7">
    <location>
        <begin position="1"/>
        <end position="104"/>
    </location>
</feature>
<dbReference type="PANTHER" id="PTHR13019:SF7">
    <property type="entry name" value="GOLGI APPARATUS MEMBRANE PROTEIN TVP23"/>
    <property type="match status" value="1"/>
</dbReference>
<evidence type="ECO:0000256" key="6">
    <source>
        <dbReference type="RuleBase" id="RU361206"/>
    </source>
</evidence>
<dbReference type="OrthoDB" id="2151161at2759"/>
<dbReference type="Pfam" id="PF05832">
    <property type="entry name" value="DUF846"/>
    <property type="match status" value="1"/>
</dbReference>
<dbReference type="Proteomes" id="UP000785679">
    <property type="component" value="Unassembled WGS sequence"/>
</dbReference>
<feature type="region of interest" description="Disordered" evidence="7">
    <location>
        <begin position="263"/>
        <end position="283"/>
    </location>
</feature>
<comment type="caution">
    <text evidence="8">The sequence shown here is derived from an EMBL/GenBank/DDBJ whole genome shotgun (WGS) entry which is preliminary data.</text>
</comment>
<feature type="compositionally biased region" description="Gly residues" evidence="7">
    <location>
        <begin position="75"/>
        <end position="85"/>
    </location>
</feature>
<keyword evidence="4 6" id="KW-1133">Transmembrane helix</keyword>
<comment type="subcellular location">
    <subcellularLocation>
        <location evidence="1 6">Membrane</location>
        <topology evidence="1 6">Multi-pass membrane protein</topology>
    </subcellularLocation>
</comment>
<gene>
    <name evidence="8" type="ORF">FGO68_gene14743</name>
</gene>
<feature type="compositionally biased region" description="Low complexity" evidence="7">
    <location>
        <begin position="86"/>
        <end position="99"/>
    </location>
</feature>
<dbReference type="GO" id="GO:0000139">
    <property type="term" value="C:Golgi membrane"/>
    <property type="evidence" value="ECO:0007669"/>
    <property type="project" value="TreeGrafter"/>
</dbReference>
<evidence type="ECO:0000313" key="9">
    <source>
        <dbReference type="Proteomes" id="UP000785679"/>
    </source>
</evidence>
<evidence type="ECO:0000256" key="7">
    <source>
        <dbReference type="SAM" id="MobiDB-lite"/>
    </source>
</evidence>
<dbReference type="InterPro" id="IPR008564">
    <property type="entry name" value="TVP23-like"/>
</dbReference>
<dbReference type="AlphaFoldDB" id="A0A8J8P1J3"/>
<comment type="similarity">
    <text evidence="2 6">Belongs to the TVP23 family.</text>
</comment>
<organism evidence="8 9">
    <name type="scientific">Halteria grandinella</name>
    <dbReference type="NCBI Taxonomy" id="5974"/>
    <lineage>
        <taxon>Eukaryota</taxon>
        <taxon>Sar</taxon>
        <taxon>Alveolata</taxon>
        <taxon>Ciliophora</taxon>
        <taxon>Intramacronucleata</taxon>
        <taxon>Spirotrichea</taxon>
        <taxon>Stichotrichia</taxon>
        <taxon>Sporadotrichida</taxon>
        <taxon>Halteriidae</taxon>
        <taxon>Halteria</taxon>
    </lineage>
</organism>
<evidence type="ECO:0000313" key="8">
    <source>
        <dbReference type="EMBL" id="TNV85168.1"/>
    </source>
</evidence>
<feature type="transmembrane region" description="Helical" evidence="6">
    <location>
        <begin position="110"/>
        <end position="132"/>
    </location>
</feature>
<feature type="transmembrane region" description="Helical" evidence="6">
    <location>
        <begin position="222"/>
        <end position="238"/>
    </location>
</feature>
<sequence>MFNKKNAPPPPPPLPTHDQEMVPVSQAPQPQIDLRPKSAVPPQQKKGGAISNFMSGLVGNVQNDDDQGMLDNPPGEGGNGGGKGGAATTTEGRGTNGRNSEASKGGNQDLWLLTFFFKGCALLCYFFMPLVFPEALTYILVLMLSSIDFWIIKNIVGRKLVKMRWWYIIDNQGVERWHFESRDITLLFQDKLVFWGSLYATPLVWLLFCVMSAITFSIFKTATTFVCMLIGAVQYWGFKNCKTAHERKMKILAKRKAKGLLFKGGNKPNLNQNNNNLQENLLPNGQRRNARYNQ</sequence>
<protein>
    <recommendedName>
        <fullName evidence="6">Golgi apparatus membrane protein TVP23 homolog</fullName>
    </recommendedName>
</protein>
<accession>A0A8J8P1J3</accession>
<evidence type="ECO:0000256" key="1">
    <source>
        <dbReference type="ARBA" id="ARBA00004141"/>
    </source>
</evidence>
<evidence type="ECO:0000256" key="2">
    <source>
        <dbReference type="ARBA" id="ARBA00005467"/>
    </source>
</evidence>
<dbReference type="GO" id="GO:0016192">
    <property type="term" value="P:vesicle-mediated transport"/>
    <property type="evidence" value="ECO:0007669"/>
    <property type="project" value="TreeGrafter"/>
</dbReference>
<dbReference type="PANTHER" id="PTHR13019">
    <property type="entry name" value="GOLGI APPARATUS MEMBRANE PROTEIN TVP23"/>
    <property type="match status" value="1"/>
</dbReference>
<dbReference type="GO" id="GO:0009306">
    <property type="term" value="P:protein secretion"/>
    <property type="evidence" value="ECO:0007669"/>
    <property type="project" value="TreeGrafter"/>
</dbReference>
<proteinExistence type="inferred from homology"/>
<keyword evidence="3 6" id="KW-0812">Transmembrane</keyword>
<feature type="transmembrane region" description="Helical" evidence="6">
    <location>
        <begin position="138"/>
        <end position="156"/>
    </location>
</feature>